<keyword evidence="2" id="KW-0012">Acyltransferase</keyword>
<dbReference type="PANTHER" id="PTHR43877:SF2">
    <property type="entry name" value="AMINOALKYLPHOSPHONATE N-ACETYLTRANSFERASE-RELATED"/>
    <property type="match status" value="1"/>
</dbReference>
<feature type="region of interest" description="Disordered" evidence="3">
    <location>
        <begin position="179"/>
        <end position="201"/>
    </location>
</feature>
<dbReference type="InterPro" id="IPR016181">
    <property type="entry name" value="Acyl_CoA_acyltransferase"/>
</dbReference>
<protein>
    <submittedName>
        <fullName evidence="5">Ribosomal protein S18 acetylase RimI-like enzyme</fullName>
    </submittedName>
</protein>
<proteinExistence type="predicted"/>
<dbReference type="EMBL" id="SGWQ01000004">
    <property type="protein sequence ID" value="RZS38996.1"/>
    <property type="molecule type" value="Genomic_DNA"/>
</dbReference>
<dbReference type="OrthoDB" id="119501at2"/>
<keyword evidence="5" id="KW-0689">Ribosomal protein</keyword>
<evidence type="ECO:0000256" key="2">
    <source>
        <dbReference type="ARBA" id="ARBA00023315"/>
    </source>
</evidence>
<dbReference type="InterPro" id="IPR050832">
    <property type="entry name" value="Bact_Acetyltransf"/>
</dbReference>
<dbReference type="PROSITE" id="PS51186">
    <property type="entry name" value="GNAT"/>
    <property type="match status" value="1"/>
</dbReference>
<dbReference type="Pfam" id="PF00583">
    <property type="entry name" value="Acetyltransf_1"/>
    <property type="match status" value="1"/>
</dbReference>
<dbReference type="GO" id="GO:0005840">
    <property type="term" value="C:ribosome"/>
    <property type="evidence" value="ECO:0007669"/>
    <property type="project" value="UniProtKB-KW"/>
</dbReference>
<dbReference type="CDD" id="cd04301">
    <property type="entry name" value="NAT_SF"/>
    <property type="match status" value="1"/>
</dbReference>
<dbReference type="SUPFAM" id="SSF55729">
    <property type="entry name" value="Acyl-CoA N-acyltransferases (Nat)"/>
    <property type="match status" value="1"/>
</dbReference>
<dbReference type="InterPro" id="IPR000182">
    <property type="entry name" value="GNAT_dom"/>
</dbReference>
<dbReference type="GO" id="GO:0016747">
    <property type="term" value="F:acyltransferase activity, transferring groups other than amino-acyl groups"/>
    <property type="evidence" value="ECO:0007669"/>
    <property type="project" value="InterPro"/>
</dbReference>
<keyword evidence="5" id="KW-0687">Ribonucleoprotein</keyword>
<feature type="domain" description="N-acetyltransferase" evidence="4">
    <location>
        <begin position="6"/>
        <end position="168"/>
    </location>
</feature>
<dbReference type="PANTHER" id="PTHR43877">
    <property type="entry name" value="AMINOALKYLPHOSPHONATE N-ACETYLTRANSFERASE-RELATED-RELATED"/>
    <property type="match status" value="1"/>
</dbReference>
<comment type="caution">
    <text evidence="5">The sequence shown here is derived from an EMBL/GenBank/DDBJ whole genome shotgun (WGS) entry which is preliminary data.</text>
</comment>
<evidence type="ECO:0000259" key="4">
    <source>
        <dbReference type="PROSITE" id="PS51186"/>
    </source>
</evidence>
<evidence type="ECO:0000313" key="5">
    <source>
        <dbReference type="EMBL" id="RZS38996.1"/>
    </source>
</evidence>
<dbReference type="Gene3D" id="3.40.630.30">
    <property type="match status" value="1"/>
</dbReference>
<keyword evidence="6" id="KW-1185">Reference proteome</keyword>
<evidence type="ECO:0000256" key="1">
    <source>
        <dbReference type="ARBA" id="ARBA00022679"/>
    </source>
</evidence>
<reference evidence="5 6" key="1">
    <citation type="submission" date="2019-02" db="EMBL/GenBank/DDBJ databases">
        <title>Genomic Encyclopedia of Type Strains, Phase IV (KMG-IV): sequencing the most valuable type-strain genomes for metagenomic binning, comparative biology and taxonomic classification.</title>
        <authorList>
            <person name="Goeker M."/>
        </authorList>
    </citation>
    <scope>NUCLEOTIDE SEQUENCE [LARGE SCALE GENOMIC DNA]</scope>
    <source>
        <strain evidence="5 6">DSM 101727</strain>
    </source>
</reference>
<accession>A0A4Q7KRG0</accession>
<dbReference type="AlphaFoldDB" id="A0A4Q7KRG0"/>
<evidence type="ECO:0000313" key="6">
    <source>
        <dbReference type="Proteomes" id="UP000294257"/>
    </source>
</evidence>
<dbReference type="RefSeq" id="WP_130344592.1">
    <property type="nucleotide sequence ID" value="NZ_SGWQ01000004.1"/>
</dbReference>
<evidence type="ECO:0000256" key="3">
    <source>
        <dbReference type="SAM" id="MobiDB-lite"/>
    </source>
</evidence>
<sequence>MDTAALTFRDAGEADIPELVPLIESAYRGEASRAGWTTEADYIDGQRTDSESVRSIIDAVGSRLVTVERAGELVACFLLEQRGPHAYFGLFAVRPELQGSGLGKVILAEAERIAHTEWGSTEMHMTVVNVRAELIAWYERRGYRVTDERKPFPYGDERFGVPRRDDLEFVLLAKSLDAEQSDSLSGHFADSPRSISSAKCE</sequence>
<name>A0A4Q7KRG0_9PSEU</name>
<keyword evidence="1" id="KW-0808">Transferase</keyword>
<organism evidence="5 6">
    <name type="scientific">Herbihabitans rhizosphaerae</name>
    <dbReference type="NCBI Taxonomy" id="1872711"/>
    <lineage>
        <taxon>Bacteria</taxon>
        <taxon>Bacillati</taxon>
        <taxon>Actinomycetota</taxon>
        <taxon>Actinomycetes</taxon>
        <taxon>Pseudonocardiales</taxon>
        <taxon>Pseudonocardiaceae</taxon>
        <taxon>Herbihabitans</taxon>
    </lineage>
</organism>
<dbReference type="Proteomes" id="UP000294257">
    <property type="component" value="Unassembled WGS sequence"/>
</dbReference>
<gene>
    <name evidence="5" type="ORF">EV193_104207</name>
</gene>